<dbReference type="Gene3D" id="3.40.50.360">
    <property type="match status" value="1"/>
</dbReference>
<evidence type="ECO:0000256" key="5">
    <source>
        <dbReference type="ARBA" id="ARBA00022630"/>
    </source>
</evidence>
<dbReference type="PANTHER" id="PTHR42809:SF1">
    <property type="entry name" value="FLAVODOXIN 1"/>
    <property type="match status" value="1"/>
</dbReference>
<evidence type="ECO:0000313" key="10">
    <source>
        <dbReference type="Proteomes" id="UP001172054"/>
    </source>
</evidence>
<dbReference type="InterPro" id="IPR001094">
    <property type="entry name" value="Flavdoxin-like"/>
</dbReference>
<evidence type="ECO:0000256" key="7">
    <source>
        <dbReference type="ARBA" id="ARBA00022982"/>
    </source>
</evidence>
<name>A0ABT8MUG4_9BACL</name>
<proteinExistence type="inferred from homology"/>
<dbReference type="Proteomes" id="UP001172054">
    <property type="component" value="Unassembled WGS sequence"/>
</dbReference>
<keyword evidence="7" id="KW-0249">Electron transport</keyword>
<dbReference type="PRINTS" id="PR00369">
    <property type="entry name" value="FLAVODOXIN"/>
</dbReference>
<dbReference type="PROSITE" id="PS50902">
    <property type="entry name" value="FLAVODOXIN_LIKE"/>
    <property type="match status" value="1"/>
</dbReference>
<dbReference type="EMBL" id="JAUJWW010000006">
    <property type="protein sequence ID" value="MDN7228370.1"/>
    <property type="molecule type" value="Genomic_DNA"/>
</dbReference>
<keyword evidence="10" id="KW-1185">Reference proteome</keyword>
<reference evidence="9 10" key="1">
    <citation type="submission" date="2023-06" db="EMBL/GenBank/DDBJ databases">
        <title>Novel species in genus Planococcus.</title>
        <authorList>
            <person name="Ning S."/>
        </authorList>
    </citation>
    <scope>NUCLEOTIDE SEQUENCE [LARGE SCALE GENOMIC DNA]</scope>
    <source>
        <strain evidence="9 10">N064</strain>
    </source>
</reference>
<comment type="function">
    <text evidence="2">Low-potential electron donor to a number of redox enzymes.</text>
</comment>
<dbReference type="PANTHER" id="PTHR42809">
    <property type="entry name" value="FLAVODOXIN 2"/>
    <property type="match status" value="1"/>
</dbReference>
<evidence type="ECO:0000256" key="6">
    <source>
        <dbReference type="ARBA" id="ARBA00022643"/>
    </source>
</evidence>
<evidence type="ECO:0000256" key="3">
    <source>
        <dbReference type="ARBA" id="ARBA00005267"/>
    </source>
</evidence>
<comment type="caution">
    <text evidence="9">The sequence shown here is derived from an EMBL/GenBank/DDBJ whole genome shotgun (WGS) entry which is preliminary data.</text>
</comment>
<dbReference type="SUPFAM" id="SSF52218">
    <property type="entry name" value="Flavoproteins"/>
    <property type="match status" value="1"/>
</dbReference>
<dbReference type="Pfam" id="PF00258">
    <property type="entry name" value="Flavodoxin_1"/>
    <property type="match status" value="1"/>
</dbReference>
<keyword evidence="6" id="KW-0288">FMN</keyword>
<evidence type="ECO:0000259" key="8">
    <source>
        <dbReference type="PROSITE" id="PS50902"/>
    </source>
</evidence>
<accession>A0ABT8MUG4</accession>
<organism evidence="9 10">
    <name type="scientific">Planococcus liqunii</name>
    <dbReference type="NCBI Taxonomy" id="3058394"/>
    <lineage>
        <taxon>Bacteria</taxon>
        <taxon>Bacillati</taxon>
        <taxon>Bacillota</taxon>
        <taxon>Bacilli</taxon>
        <taxon>Bacillales</taxon>
        <taxon>Caryophanaceae</taxon>
        <taxon>Planococcus</taxon>
    </lineage>
</organism>
<dbReference type="InterPro" id="IPR008254">
    <property type="entry name" value="Flavodoxin/NO_synth"/>
</dbReference>
<comment type="similarity">
    <text evidence="3">Belongs to the flavodoxin family.</text>
</comment>
<evidence type="ECO:0000256" key="4">
    <source>
        <dbReference type="ARBA" id="ARBA00022448"/>
    </source>
</evidence>
<sequence length="162" mass="18055">MASTNYEPRIAIVYASVTGNTKAVAEILQKICLSKELEVELWPVTDFQPAELLRYDAVLVGTYTWGSGEIPKEMHGLFEAFESPNRTGLVTAVFGTGDSFFAEFCGAVDRFRDMLFVQTELAATLKIELTPQEADIIRCEKLIASVTKRLPAFPRYMGGYNQ</sequence>
<keyword evidence="4" id="KW-0813">Transport</keyword>
<dbReference type="RefSeq" id="WP_301726785.1">
    <property type="nucleotide sequence ID" value="NZ_JAUJWW010000006.1"/>
</dbReference>
<evidence type="ECO:0000256" key="2">
    <source>
        <dbReference type="ARBA" id="ARBA00003297"/>
    </source>
</evidence>
<evidence type="ECO:0000313" key="9">
    <source>
        <dbReference type="EMBL" id="MDN7228370.1"/>
    </source>
</evidence>
<feature type="domain" description="Flavodoxin-like" evidence="8">
    <location>
        <begin position="10"/>
        <end position="147"/>
    </location>
</feature>
<keyword evidence="5" id="KW-0285">Flavoprotein</keyword>
<dbReference type="InterPro" id="IPR050619">
    <property type="entry name" value="Flavodoxin"/>
</dbReference>
<protein>
    <submittedName>
        <fullName evidence="9">Flavodoxin domain-containing protein</fullName>
    </submittedName>
</protein>
<gene>
    <name evidence="9" type="ORF">QWY15_13805</name>
</gene>
<dbReference type="InterPro" id="IPR029039">
    <property type="entry name" value="Flavoprotein-like_sf"/>
</dbReference>
<evidence type="ECO:0000256" key="1">
    <source>
        <dbReference type="ARBA" id="ARBA00001917"/>
    </source>
</evidence>
<comment type="cofactor">
    <cofactor evidence="1">
        <name>FMN</name>
        <dbReference type="ChEBI" id="CHEBI:58210"/>
    </cofactor>
</comment>